<dbReference type="Gene3D" id="3.40.1190.10">
    <property type="entry name" value="Mur-like, catalytic domain"/>
    <property type="match status" value="1"/>
</dbReference>
<evidence type="ECO:0000259" key="13">
    <source>
        <dbReference type="Pfam" id="PF02875"/>
    </source>
</evidence>
<dbReference type="InterPro" id="IPR013221">
    <property type="entry name" value="Mur_ligase_cen"/>
</dbReference>
<evidence type="ECO:0000256" key="3">
    <source>
        <dbReference type="ARBA" id="ARBA00022618"/>
    </source>
</evidence>
<evidence type="ECO:0000256" key="6">
    <source>
        <dbReference type="ARBA" id="ARBA00022960"/>
    </source>
</evidence>
<dbReference type="InterPro" id="IPR035911">
    <property type="entry name" value="MurE/MurF_N"/>
</dbReference>
<comment type="caution">
    <text evidence="15">The sequence shown here is derived from an EMBL/GenBank/DDBJ whole genome shotgun (WGS) entry which is preliminary data.</text>
</comment>
<comment type="catalytic activity">
    <reaction evidence="10 11">
        <text>D-alanyl-D-alanine + UDP-N-acetyl-alpha-D-muramoyl-L-alanyl-gamma-D-glutamyl-meso-2,6-diaminopimelate + ATP = UDP-N-acetyl-alpha-D-muramoyl-L-alanyl-gamma-D-glutamyl-meso-2,6-diaminopimeloyl-D-alanyl-D-alanine + ADP + phosphate + H(+)</text>
        <dbReference type="Rhea" id="RHEA:28374"/>
        <dbReference type="ChEBI" id="CHEBI:15378"/>
        <dbReference type="ChEBI" id="CHEBI:30616"/>
        <dbReference type="ChEBI" id="CHEBI:43474"/>
        <dbReference type="ChEBI" id="CHEBI:57822"/>
        <dbReference type="ChEBI" id="CHEBI:61386"/>
        <dbReference type="ChEBI" id="CHEBI:83905"/>
        <dbReference type="ChEBI" id="CHEBI:456216"/>
        <dbReference type="EC" id="6.3.2.10"/>
    </reaction>
</comment>
<dbReference type="Gene3D" id="3.40.1390.10">
    <property type="entry name" value="MurE/MurF, N-terminal domain"/>
    <property type="match status" value="1"/>
</dbReference>
<dbReference type="GO" id="GO:0005737">
    <property type="term" value="C:cytoplasm"/>
    <property type="evidence" value="ECO:0007669"/>
    <property type="project" value="UniProtKB-SubCell"/>
</dbReference>
<evidence type="ECO:0000259" key="14">
    <source>
        <dbReference type="Pfam" id="PF08245"/>
    </source>
</evidence>
<keyword evidence="3 10" id="KW-0132">Cell division</keyword>
<feature type="domain" description="Mur ligase C-terminal" evidence="13">
    <location>
        <begin position="315"/>
        <end position="434"/>
    </location>
</feature>
<dbReference type="UniPathway" id="UPA00219"/>
<keyword evidence="5 10" id="KW-0067">ATP-binding</keyword>
<gene>
    <name evidence="10" type="primary">murF</name>
    <name evidence="15" type="ORF">CFE62_006300</name>
</gene>
<comment type="similarity">
    <text evidence="10">Belongs to the MurCDEF family. MurF subfamily.</text>
</comment>
<name>A0A370CHB5_9COXI</name>
<dbReference type="GO" id="GO:0008360">
    <property type="term" value="P:regulation of cell shape"/>
    <property type="evidence" value="ECO:0007669"/>
    <property type="project" value="UniProtKB-KW"/>
</dbReference>
<proteinExistence type="inferred from homology"/>
<keyword evidence="9 10" id="KW-0961">Cell wall biogenesis/degradation</keyword>
<evidence type="ECO:0000256" key="2">
    <source>
        <dbReference type="ARBA" id="ARBA00022598"/>
    </source>
</evidence>
<dbReference type="AlphaFoldDB" id="A0A370CHB5"/>
<dbReference type="SUPFAM" id="SSF63418">
    <property type="entry name" value="MurE/MurF N-terminal domain"/>
    <property type="match status" value="1"/>
</dbReference>
<feature type="domain" description="Mur ligase central" evidence="14">
    <location>
        <begin position="105"/>
        <end position="293"/>
    </location>
</feature>
<dbReference type="SUPFAM" id="SSF53623">
    <property type="entry name" value="MurD-like peptide ligases, catalytic domain"/>
    <property type="match status" value="1"/>
</dbReference>
<keyword evidence="1 10" id="KW-0963">Cytoplasm</keyword>
<accession>A0A370CHB5</accession>
<dbReference type="EMBL" id="NMOS02000023">
    <property type="protein sequence ID" value="RDH39960.1"/>
    <property type="molecule type" value="Genomic_DNA"/>
</dbReference>
<dbReference type="Pfam" id="PF01225">
    <property type="entry name" value="Mur_ligase"/>
    <property type="match status" value="1"/>
</dbReference>
<feature type="binding site" evidence="10">
    <location>
        <begin position="106"/>
        <end position="112"/>
    </location>
    <ligand>
        <name>ATP</name>
        <dbReference type="ChEBI" id="CHEBI:30616"/>
    </ligand>
</feature>
<evidence type="ECO:0000313" key="16">
    <source>
        <dbReference type="Proteomes" id="UP000226429"/>
    </source>
</evidence>
<evidence type="ECO:0000256" key="5">
    <source>
        <dbReference type="ARBA" id="ARBA00022840"/>
    </source>
</evidence>
<dbReference type="InterPro" id="IPR004101">
    <property type="entry name" value="Mur_ligase_C"/>
</dbReference>
<dbReference type="GO" id="GO:0005524">
    <property type="term" value="F:ATP binding"/>
    <property type="evidence" value="ECO:0007669"/>
    <property type="project" value="UniProtKB-UniRule"/>
</dbReference>
<dbReference type="EC" id="6.3.2.10" evidence="10 11"/>
<dbReference type="PANTHER" id="PTHR43024:SF1">
    <property type="entry name" value="UDP-N-ACETYLMURAMOYL-TRIPEPTIDE--D-ALANYL-D-ALANINE LIGASE"/>
    <property type="match status" value="1"/>
</dbReference>
<keyword evidence="7 10" id="KW-0573">Peptidoglycan synthesis</keyword>
<keyword evidence="6 10" id="KW-0133">Cell shape</keyword>
<dbReference type="Proteomes" id="UP000226429">
    <property type="component" value="Unassembled WGS sequence"/>
</dbReference>
<dbReference type="GO" id="GO:0071555">
    <property type="term" value="P:cell wall organization"/>
    <property type="evidence" value="ECO:0007669"/>
    <property type="project" value="UniProtKB-KW"/>
</dbReference>
<dbReference type="InterPro" id="IPR036565">
    <property type="entry name" value="Mur-like_cat_sf"/>
</dbReference>
<sequence length="452" mass="48544">MTSKLSELAIGVQGKLLGPDVSYTGFSLDSRHIKPGQLFIAILGDRFDGHDFIKLAKQQGAAAALVDRPMAIDLPLLQVLDTRKALGALAKYHRHQFSIPIIALTGSCGKTTTKQMIVAILHESGPVLTNHKNFNNDIGVPLTLLNLTAEHRYAVIEMGANHLGEIAYLSQMTNPDVVLITNIEPAHLQGFGSMAGIAQAKAEIFSGLPEKGVAVINADDNFAPTWQKQLASYRVVGFGLSNKADFFATHIQMDAQGKASFILHTPCGEECTIGLTLPGQHHVMNALAAAAAASQLGVGLAEIKAGLEKAQPVPGRINIITTKTGATIIDDSYNANPSSVAAGLKLLAHYPGRHIFVMGDMSELGENADRYHREIGQLAKELNLEEVYTCGALSALTAEEFGANAKHYTYQEELIPVLKRSLQNKVTVLIKGSRSARMDQVVAALTEDDALW</sequence>
<dbReference type="HAMAP" id="MF_02019">
    <property type="entry name" value="MurF"/>
    <property type="match status" value="1"/>
</dbReference>
<dbReference type="InterPro" id="IPR036615">
    <property type="entry name" value="Mur_ligase_C_dom_sf"/>
</dbReference>
<evidence type="ECO:0000259" key="12">
    <source>
        <dbReference type="Pfam" id="PF01225"/>
    </source>
</evidence>
<comment type="function">
    <text evidence="10 11">Involved in cell wall formation. Catalyzes the final step in the synthesis of UDP-N-acetylmuramoyl-pentapeptide, the precursor of murein.</text>
</comment>
<keyword evidence="8 10" id="KW-0131">Cell cycle</keyword>
<keyword evidence="2 10" id="KW-0436">Ligase</keyword>
<evidence type="ECO:0000256" key="11">
    <source>
        <dbReference type="RuleBase" id="RU004136"/>
    </source>
</evidence>
<comment type="subcellular location">
    <subcellularLocation>
        <location evidence="10 11">Cytoplasm</location>
    </subcellularLocation>
</comment>
<dbReference type="SUPFAM" id="SSF53244">
    <property type="entry name" value="MurD-like peptide ligases, peptide-binding domain"/>
    <property type="match status" value="1"/>
</dbReference>
<dbReference type="NCBIfam" id="TIGR01143">
    <property type="entry name" value="murF"/>
    <property type="match status" value="1"/>
</dbReference>
<evidence type="ECO:0000256" key="8">
    <source>
        <dbReference type="ARBA" id="ARBA00023306"/>
    </source>
</evidence>
<dbReference type="PANTHER" id="PTHR43024">
    <property type="entry name" value="UDP-N-ACETYLMURAMOYL-TRIPEPTIDE--D-ALANYL-D-ALANINE LIGASE"/>
    <property type="match status" value="1"/>
</dbReference>
<comment type="pathway">
    <text evidence="10 11">Cell wall biogenesis; peptidoglycan biosynthesis.</text>
</comment>
<evidence type="ECO:0000313" key="15">
    <source>
        <dbReference type="EMBL" id="RDH39960.1"/>
    </source>
</evidence>
<reference evidence="15 16" key="2">
    <citation type="journal article" date="2018" name="J. Invertebr. Pathol.">
        <title>'Candidatus Aquirickettsiella gammari' (Gammaproteobacteria: Legionellales: Coxiellaceae): A bacterial pathogen of the freshwater crustacean Gammarus fossarum (Malacostraca: Amphipoda).</title>
        <authorList>
            <person name="Bojko J."/>
            <person name="Dunn A.M."/>
            <person name="Stebbing P.D."/>
            <person name="van Aerle R."/>
            <person name="Bacela-Spychalska K."/>
            <person name="Bean T.P."/>
            <person name="Urrutia A."/>
            <person name="Stentiford G.D."/>
        </authorList>
    </citation>
    <scope>NUCLEOTIDE SEQUENCE [LARGE SCALE GENOMIC DNA]</scope>
    <source>
        <strain evidence="15">RA15029</strain>
    </source>
</reference>
<dbReference type="GO" id="GO:0047480">
    <property type="term" value="F:UDP-N-acetylmuramoyl-tripeptide-D-alanyl-D-alanine ligase activity"/>
    <property type="evidence" value="ECO:0007669"/>
    <property type="project" value="UniProtKB-UniRule"/>
</dbReference>
<dbReference type="GO" id="GO:0051301">
    <property type="term" value="P:cell division"/>
    <property type="evidence" value="ECO:0007669"/>
    <property type="project" value="UniProtKB-KW"/>
</dbReference>
<dbReference type="Pfam" id="PF02875">
    <property type="entry name" value="Mur_ligase_C"/>
    <property type="match status" value="1"/>
</dbReference>
<feature type="domain" description="Mur ligase N-terminal catalytic" evidence="12">
    <location>
        <begin position="23"/>
        <end position="93"/>
    </location>
</feature>
<evidence type="ECO:0000256" key="1">
    <source>
        <dbReference type="ARBA" id="ARBA00022490"/>
    </source>
</evidence>
<evidence type="ECO:0000256" key="4">
    <source>
        <dbReference type="ARBA" id="ARBA00022741"/>
    </source>
</evidence>
<evidence type="ECO:0000256" key="10">
    <source>
        <dbReference type="HAMAP-Rule" id="MF_02019"/>
    </source>
</evidence>
<evidence type="ECO:0000256" key="7">
    <source>
        <dbReference type="ARBA" id="ARBA00022984"/>
    </source>
</evidence>
<dbReference type="InterPro" id="IPR051046">
    <property type="entry name" value="MurCDEF_CellWall_CoF430Synth"/>
</dbReference>
<protein>
    <recommendedName>
        <fullName evidence="10 11">UDP-N-acetylmuramoyl-tripeptide--D-alanyl-D-alanine ligase</fullName>
        <ecNumber evidence="10 11">6.3.2.10</ecNumber>
    </recommendedName>
    <alternativeName>
        <fullName evidence="10">D-alanyl-D-alanine-adding enzyme</fullName>
    </alternativeName>
</protein>
<keyword evidence="16" id="KW-1185">Reference proteome</keyword>
<organism evidence="15 16">
    <name type="scientific">Candidatus Aquirickettsiella gammari</name>
    <dbReference type="NCBI Taxonomy" id="2016198"/>
    <lineage>
        <taxon>Bacteria</taxon>
        <taxon>Pseudomonadati</taxon>
        <taxon>Pseudomonadota</taxon>
        <taxon>Gammaproteobacteria</taxon>
        <taxon>Legionellales</taxon>
        <taxon>Coxiellaceae</taxon>
        <taxon>Candidatus Aquirickettsiella</taxon>
    </lineage>
</organism>
<dbReference type="Gene3D" id="3.90.190.20">
    <property type="entry name" value="Mur ligase, C-terminal domain"/>
    <property type="match status" value="1"/>
</dbReference>
<dbReference type="InterPro" id="IPR000713">
    <property type="entry name" value="Mur_ligase_N"/>
</dbReference>
<dbReference type="GO" id="GO:0008766">
    <property type="term" value="F:UDP-N-acetylmuramoylalanyl-D-glutamyl-2,6-diaminopimelate-D-alanyl-D-alanine ligase activity"/>
    <property type="evidence" value="ECO:0007669"/>
    <property type="project" value="RHEA"/>
</dbReference>
<dbReference type="GO" id="GO:0009252">
    <property type="term" value="P:peptidoglycan biosynthetic process"/>
    <property type="evidence" value="ECO:0007669"/>
    <property type="project" value="UniProtKB-UniRule"/>
</dbReference>
<dbReference type="InterPro" id="IPR005863">
    <property type="entry name" value="UDP-N-AcMur_synth"/>
</dbReference>
<dbReference type="Pfam" id="PF08245">
    <property type="entry name" value="Mur_ligase_M"/>
    <property type="match status" value="1"/>
</dbReference>
<reference evidence="15 16" key="1">
    <citation type="journal article" date="2017" name="Int. J. Syst. Evol. Microbiol.">
        <title>Aquarickettsiella crustaci n. gen. n. sp. (Gammaproteobacteria: Legionellales: Coxiellaceae); a bacterial pathogen of the freshwater crustacean: Gammarus fossarum (Malacostraca: Amphipoda).</title>
        <authorList>
            <person name="Bojko J."/>
            <person name="Dunn A.M."/>
            <person name="Stebbing P.D."/>
            <person name="Van Aerle R."/>
            <person name="Bacela-Spychalska K."/>
            <person name="Bean T.P."/>
            <person name="Stentiford G.D."/>
        </authorList>
    </citation>
    <scope>NUCLEOTIDE SEQUENCE [LARGE SCALE GENOMIC DNA]</scope>
    <source>
        <strain evidence="15">RA15029</strain>
    </source>
</reference>
<evidence type="ECO:0000256" key="9">
    <source>
        <dbReference type="ARBA" id="ARBA00023316"/>
    </source>
</evidence>
<keyword evidence="4 10" id="KW-0547">Nucleotide-binding</keyword>